<gene>
    <name evidence="10" type="primary">rfbB</name>
    <name evidence="10" type="ORF">SCMC78_30410</name>
</gene>
<protein>
    <recommendedName>
        <fullName evidence="5 8">dTDP-glucose 4,6-dehydratase</fullName>
        <ecNumber evidence="4 8">4.2.1.46</ecNumber>
    </recommendedName>
</protein>
<evidence type="ECO:0000256" key="2">
    <source>
        <dbReference type="ARBA" id="ARBA00001911"/>
    </source>
</evidence>
<dbReference type="EMBL" id="AP035884">
    <property type="protein sequence ID" value="BFP53234.1"/>
    <property type="molecule type" value="Genomic_DNA"/>
</dbReference>
<dbReference type="InterPro" id="IPR005888">
    <property type="entry name" value="dTDP_Gluc_deHydtase"/>
</dbReference>
<proteinExistence type="inferred from homology"/>
<reference evidence="10" key="1">
    <citation type="submission" date="2024-07" db="EMBL/GenBank/DDBJ databases">
        <title>Complete genome sequences of cellulolytic bacteria, Kitasatospora sp. CMC57 and Streptomyces sp. CMC78, isolated from Japanese agricultural soil.</title>
        <authorList>
            <person name="Hashimoto T."/>
            <person name="Ito M."/>
            <person name="Iwamoto M."/>
            <person name="Fukahori D."/>
            <person name="Shoda T."/>
            <person name="Sakoda M."/>
            <person name="Morohoshi T."/>
            <person name="Mitsuboshi M."/>
            <person name="Nishizawa T."/>
        </authorList>
    </citation>
    <scope>NUCLEOTIDE SEQUENCE</scope>
    <source>
        <strain evidence="10">CMC78</strain>
    </source>
</reference>
<evidence type="ECO:0000256" key="7">
    <source>
        <dbReference type="ARBA" id="ARBA00023239"/>
    </source>
</evidence>
<accession>A0AB33KHJ0</accession>
<dbReference type="KEGG" id="stcm:SCMC78_30410"/>
<keyword evidence="6" id="KW-0520">NAD</keyword>
<dbReference type="InterPro" id="IPR036291">
    <property type="entry name" value="NAD(P)-bd_dom_sf"/>
</dbReference>
<dbReference type="EC" id="4.2.1.46" evidence="4 8"/>
<dbReference type="NCBIfam" id="TIGR01181">
    <property type="entry name" value="dTDP_gluc_dehyt"/>
    <property type="match status" value="1"/>
</dbReference>
<dbReference type="SUPFAM" id="SSF51735">
    <property type="entry name" value="NAD(P)-binding Rossmann-fold domains"/>
    <property type="match status" value="1"/>
</dbReference>
<evidence type="ECO:0000256" key="3">
    <source>
        <dbReference type="ARBA" id="ARBA00008178"/>
    </source>
</evidence>
<keyword evidence="7 8" id="KW-0456">Lyase</keyword>
<dbReference type="PROSITE" id="PS00061">
    <property type="entry name" value="ADH_SHORT"/>
    <property type="match status" value="1"/>
</dbReference>
<comment type="catalytic activity">
    <reaction evidence="1 8">
        <text>dTDP-alpha-D-glucose = dTDP-4-dehydro-6-deoxy-alpha-D-glucose + H2O</text>
        <dbReference type="Rhea" id="RHEA:17221"/>
        <dbReference type="ChEBI" id="CHEBI:15377"/>
        <dbReference type="ChEBI" id="CHEBI:57477"/>
        <dbReference type="ChEBI" id="CHEBI:57649"/>
        <dbReference type="EC" id="4.2.1.46"/>
    </reaction>
</comment>
<dbReference type="Gene3D" id="3.90.25.10">
    <property type="entry name" value="UDP-galactose 4-epimerase, domain 1"/>
    <property type="match status" value="1"/>
</dbReference>
<evidence type="ECO:0000256" key="4">
    <source>
        <dbReference type="ARBA" id="ARBA00011990"/>
    </source>
</evidence>
<evidence type="ECO:0000256" key="8">
    <source>
        <dbReference type="RuleBase" id="RU004473"/>
    </source>
</evidence>
<evidence type="ECO:0000256" key="5">
    <source>
        <dbReference type="ARBA" id="ARBA00016977"/>
    </source>
</evidence>
<evidence type="ECO:0000313" key="10">
    <source>
        <dbReference type="EMBL" id="BFP53234.1"/>
    </source>
</evidence>
<dbReference type="InterPro" id="IPR016040">
    <property type="entry name" value="NAD(P)-bd_dom"/>
</dbReference>
<feature type="domain" description="NAD(P)-binding" evidence="9">
    <location>
        <begin position="35"/>
        <end position="335"/>
    </location>
</feature>
<dbReference type="AlphaFoldDB" id="A0AB33KHJ0"/>
<evidence type="ECO:0000256" key="6">
    <source>
        <dbReference type="ARBA" id="ARBA00023027"/>
    </source>
</evidence>
<dbReference type="Gene3D" id="3.40.50.720">
    <property type="entry name" value="NAD(P)-binding Rossmann-like Domain"/>
    <property type="match status" value="1"/>
</dbReference>
<sequence>MLRVSGPSLPSVRGALHEAAHFRPYRHRGGGMRLLVTGGAGFIGSHFVRTLLDGGYPGHATTRVTVVDKLTYAGNRDNLPPDHPRLEFVHGDICDAELLGRVLPGHDAVVHFAAESHVDRSVRSAAAFVRTNVLGTQTLLDACLAAGVRRIVHVSTDEVYGSIAEGAWTEEWPLLPNSPYAASKAASDLMARAYHRTHGLNVSVTRCSNNYGPYQHPEKLIPLFVTNLLEGEPVPLYGDGLNVREWLHVDDHCRAIALVLDGGRPGEVYNIGGGNEQTNLAVTERLLALCDADRSRVRRVADRKGHDLRYALDETKIRTELGYAPRISFEDGLADVVAWYRSNPNWWKAAKDRSARSAGQDKEGIAS</sequence>
<dbReference type="PANTHER" id="PTHR43000">
    <property type="entry name" value="DTDP-D-GLUCOSE 4,6-DEHYDRATASE-RELATED"/>
    <property type="match status" value="1"/>
</dbReference>
<dbReference type="GO" id="GO:0008460">
    <property type="term" value="F:dTDP-glucose 4,6-dehydratase activity"/>
    <property type="evidence" value="ECO:0007669"/>
    <property type="project" value="UniProtKB-EC"/>
</dbReference>
<comment type="similarity">
    <text evidence="3 8">Belongs to the NAD(P)-dependent epimerase/dehydratase family. dTDP-glucose dehydratase subfamily.</text>
</comment>
<dbReference type="CDD" id="cd05246">
    <property type="entry name" value="dTDP_GD_SDR_e"/>
    <property type="match status" value="1"/>
</dbReference>
<organism evidence="10">
    <name type="scientific">Streptomyces sp. CMC78</name>
    <dbReference type="NCBI Taxonomy" id="3231512"/>
    <lineage>
        <taxon>Bacteria</taxon>
        <taxon>Bacillati</taxon>
        <taxon>Actinomycetota</taxon>
        <taxon>Actinomycetes</taxon>
        <taxon>Kitasatosporales</taxon>
        <taxon>Streptomycetaceae</taxon>
        <taxon>Streptomyces</taxon>
    </lineage>
</organism>
<evidence type="ECO:0000256" key="1">
    <source>
        <dbReference type="ARBA" id="ARBA00001539"/>
    </source>
</evidence>
<evidence type="ECO:0000259" key="9">
    <source>
        <dbReference type="Pfam" id="PF16363"/>
    </source>
</evidence>
<dbReference type="InterPro" id="IPR020904">
    <property type="entry name" value="Sc_DH/Rdtase_CS"/>
</dbReference>
<name>A0AB33KHJ0_9ACTN</name>
<dbReference type="GO" id="GO:0009225">
    <property type="term" value="P:nucleotide-sugar metabolic process"/>
    <property type="evidence" value="ECO:0007669"/>
    <property type="project" value="InterPro"/>
</dbReference>
<dbReference type="Pfam" id="PF16363">
    <property type="entry name" value="GDP_Man_Dehyd"/>
    <property type="match status" value="1"/>
</dbReference>
<comment type="cofactor">
    <cofactor evidence="2 8">
        <name>NAD(+)</name>
        <dbReference type="ChEBI" id="CHEBI:57540"/>
    </cofactor>
</comment>